<dbReference type="Proteomes" id="UP001056384">
    <property type="component" value="Chromosome 2"/>
</dbReference>
<dbReference type="AlphaFoldDB" id="A0A9Q9EET1"/>
<gene>
    <name evidence="2" type="ORF">Slin15195_G024450</name>
</gene>
<dbReference type="EMBL" id="CP099419">
    <property type="protein sequence ID" value="USW49126.1"/>
    <property type="molecule type" value="Genomic_DNA"/>
</dbReference>
<feature type="region of interest" description="Disordered" evidence="1">
    <location>
        <begin position="124"/>
        <end position="145"/>
    </location>
</feature>
<evidence type="ECO:0000313" key="2">
    <source>
        <dbReference type="EMBL" id="USW49126.1"/>
    </source>
</evidence>
<feature type="compositionally biased region" description="Low complexity" evidence="1">
    <location>
        <begin position="231"/>
        <end position="240"/>
    </location>
</feature>
<feature type="compositionally biased region" description="Basic residues" evidence="1">
    <location>
        <begin position="27"/>
        <end position="36"/>
    </location>
</feature>
<name>A0A9Q9EET1_9PEZI</name>
<feature type="region of interest" description="Disordered" evidence="1">
    <location>
        <begin position="274"/>
        <end position="324"/>
    </location>
</feature>
<accession>A0A9Q9EET1</accession>
<protein>
    <submittedName>
        <fullName evidence="2">Uncharacterized protein</fullName>
    </submittedName>
</protein>
<evidence type="ECO:0000313" key="3">
    <source>
        <dbReference type="Proteomes" id="UP001056384"/>
    </source>
</evidence>
<feature type="region of interest" description="Disordered" evidence="1">
    <location>
        <begin position="17"/>
        <end position="36"/>
    </location>
</feature>
<evidence type="ECO:0000256" key="1">
    <source>
        <dbReference type="SAM" id="MobiDB-lite"/>
    </source>
</evidence>
<organism evidence="2 3">
    <name type="scientific">Septoria linicola</name>
    <dbReference type="NCBI Taxonomy" id="215465"/>
    <lineage>
        <taxon>Eukaryota</taxon>
        <taxon>Fungi</taxon>
        <taxon>Dikarya</taxon>
        <taxon>Ascomycota</taxon>
        <taxon>Pezizomycotina</taxon>
        <taxon>Dothideomycetes</taxon>
        <taxon>Dothideomycetidae</taxon>
        <taxon>Mycosphaerellales</taxon>
        <taxon>Mycosphaerellaceae</taxon>
        <taxon>Septoria</taxon>
    </lineage>
</organism>
<reference evidence="2" key="1">
    <citation type="submission" date="2022-06" db="EMBL/GenBank/DDBJ databases">
        <title>Complete genome sequences of two strains of the flax pathogen Septoria linicola.</title>
        <authorList>
            <person name="Lapalu N."/>
            <person name="Simon A."/>
            <person name="Demenou B."/>
            <person name="Paumier D."/>
            <person name="Guillot M.-P."/>
            <person name="Gout L."/>
            <person name="Valade R."/>
        </authorList>
    </citation>
    <scope>NUCLEOTIDE SEQUENCE</scope>
    <source>
        <strain evidence="2">SE15195</strain>
    </source>
</reference>
<feature type="region of interest" description="Disordered" evidence="1">
    <location>
        <begin position="215"/>
        <end position="244"/>
    </location>
</feature>
<keyword evidence="3" id="KW-1185">Reference proteome</keyword>
<dbReference type="OrthoDB" id="10665696at2759"/>
<sequence length="342" mass="37163">MGPLLSIVQEIAGWQTPDDTVTGQTHHAGRKAGHRTRSLSPFEEDILDINKHDTRTEQSASSIDNMECQRRGSVDLTHAHLDSPQNVPLRQSNLALDEYKQMADRILKDFARFEWPREVDDASSSCPSLVASDHSPARGTSSVQLHAATGSLQEHREGASQDPTVAELKASAPYAGIRSIDPGLMQHLRHADRRWSGPSPGYINEVYNHLCHTASESRPEPTRLSDITGGSSPETTSSPVSEEEANDLIDALNTAFEPTLTKYARRLAEDLSDSNSDVSSLDLAGSDSDASWQTAENCDEQAGAQEQRRHSLVVPSSRMPNPSATRGVSAWAIAFGSMTASI</sequence>
<feature type="compositionally biased region" description="Low complexity" evidence="1">
    <location>
        <begin position="274"/>
        <end position="291"/>
    </location>
</feature>
<proteinExistence type="predicted"/>